<accession>A0ABN0Y8E4</accession>
<proteinExistence type="predicted"/>
<gene>
    <name evidence="2" type="ORF">GCM10009093_11990</name>
</gene>
<reference evidence="2 3" key="1">
    <citation type="journal article" date="2019" name="Int. J. Syst. Evol. Microbiol.">
        <title>The Global Catalogue of Microorganisms (GCM) 10K type strain sequencing project: providing services to taxonomists for standard genome sequencing and annotation.</title>
        <authorList>
            <consortium name="The Broad Institute Genomics Platform"/>
            <consortium name="The Broad Institute Genome Sequencing Center for Infectious Disease"/>
            <person name="Wu L."/>
            <person name="Ma J."/>
        </authorList>
    </citation>
    <scope>NUCLEOTIDE SEQUENCE [LARGE SCALE GENOMIC DNA]</scope>
    <source>
        <strain evidence="2 3">JCM 13476</strain>
    </source>
</reference>
<evidence type="ECO:0000313" key="3">
    <source>
        <dbReference type="Proteomes" id="UP001500791"/>
    </source>
</evidence>
<evidence type="ECO:0000256" key="1">
    <source>
        <dbReference type="SAM" id="MobiDB-lite"/>
    </source>
</evidence>
<keyword evidence="3" id="KW-1185">Reference proteome</keyword>
<feature type="compositionally biased region" description="Basic and acidic residues" evidence="1">
    <location>
        <begin position="33"/>
        <end position="56"/>
    </location>
</feature>
<evidence type="ECO:0000313" key="2">
    <source>
        <dbReference type="EMBL" id="GAA0386760.1"/>
    </source>
</evidence>
<comment type="caution">
    <text evidence="2">The sequence shown here is derived from an EMBL/GenBank/DDBJ whole genome shotgun (WGS) entry which is preliminary data.</text>
</comment>
<dbReference type="RefSeq" id="WP_167179323.1">
    <property type="nucleotide sequence ID" value="NZ_BAAAEJ010000004.1"/>
</dbReference>
<feature type="region of interest" description="Disordered" evidence="1">
    <location>
        <begin position="1"/>
        <end position="56"/>
    </location>
</feature>
<dbReference type="EMBL" id="BAAAEJ010000004">
    <property type="protein sequence ID" value="GAA0386760.1"/>
    <property type="molecule type" value="Genomic_DNA"/>
</dbReference>
<feature type="compositionally biased region" description="Low complexity" evidence="1">
    <location>
        <begin position="1"/>
        <end position="13"/>
    </location>
</feature>
<organism evidence="2 3">
    <name type="scientific">Brevundimonas terrae</name>
    <dbReference type="NCBI Taxonomy" id="363631"/>
    <lineage>
        <taxon>Bacteria</taxon>
        <taxon>Pseudomonadati</taxon>
        <taxon>Pseudomonadota</taxon>
        <taxon>Alphaproteobacteria</taxon>
        <taxon>Caulobacterales</taxon>
        <taxon>Caulobacteraceae</taxon>
        <taxon>Brevundimonas</taxon>
    </lineage>
</organism>
<name>A0ABN0Y8E4_9CAUL</name>
<dbReference type="Proteomes" id="UP001500791">
    <property type="component" value="Unassembled WGS sequence"/>
</dbReference>
<sequence>MTNNPQNQNQNQNIKSAKSENEGKQPDVLVTPKSDDRNATTAQKGKDPHEDSATRA</sequence>
<protein>
    <submittedName>
        <fullName evidence="2">Uncharacterized protein</fullName>
    </submittedName>
</protein>